<evidence type="ECO:0000256" key="1">
    <source>
        <dbReference type="SAM" id="SignalP"/>
    </source>
</evidence>
<dbReference type="AlphaFoldDB" id="A0A095ZLD7"/>
<comment type="caution">
    <text evidence="2">The sequence shown here is derived from an EMBL/GenBank/DDBJ whole genome shotgun (WGS) entry which is preliminary data.</text>
</comment>
<dbReference type="Gene3D" id="2.40.160.10">
    <property type="entry name" value="Porin"/>
    <property type="match status" value="1"/>
</dbReference>
<organism evidence="2 3">
    <name type="scientific">Hoylesella buccalis DNF00853</name>
    <dbReference type="NCBI Taxonomy" id="1401074"/>
    <lineage>
        <taxon>Bacteria</taxon>
        <taxon>Pseudomonadati</taxon>
        <taxon>Bacteroidota</taxon>
        <taxon>Bacteroidia</taxon>
        <taxon>Bacteroidales</taxon>
        <taxon>Prevotellaceae</taxon>
        <taxon>Hoylesella</taxon>
    </lineage>
</organism>
<dbReference type="Proteomes" id="UP000029556">
    <property type="component" value="Unassembled WGS sequence"/>
</dbReference>
<sequence>MKKEILLALTAAMAISAHAQVKLPTWLNNVKLSGYGMTQYKYSSQKDAESNTFNIRMVRLSLDGRIANDFYWKTQIQFNGNTTNLGSSPRIVDAFAEWQKTDYLRIKMGQFKRPFSFENPMHPMEQGFMSYAQTILKLTGFNDRAGGHASNGRDIGLQLQGDFLSNSHGRKLLHYQVGVFNGQGINVKDVDQKKDIIGGLWVMPVKGMRIGAFGWTGTYARKGTWNVVDEQHNPITTTDTSGKTVNQTQSGVRSLKQNRYAFSAEYLVNDWTFRSEYIHSTGLSFTQTYQNPSNATNANINYKAGDKADGAYALIMAPIIKSKLRVKARYDMYRPTGEWNQSKTQYEIGCNYSFTKNMLISAEYAYTNDRSLADGNHNYSVVDVQVDYRF</sequence>
<protein>
    <submittedName>
        <fullName evidence="2">Porin</fullName>
    </submittedName>
</protein>
<keyword evidence="1" id="KW-0732">Signal</keyword>
<dbReference type="EMBL" id="JRNN01000054">
    <property type="protein sequence ID" value="KGF35206.1"/>
    <property type="molecule type" value="Genomic_DNA"/>
</dbReference>
<proteinExistence type="predicted"/>
<dbReference type="InterPro" id="IPR023614">
    <property type="entry name" value="Porin_dom_sf"/>
</dbReference>
<reference evidence="2 3" key="1">
    <citation type="submission" date="2014-07" db="EMBL/GenBank/DDBJ databases">
        <authorList>
            <person name="McCorrison J."/>
            <person name="Sanka R."/>
            <person name="Torralba M."/>
            <person name="Gillis M."/>
            <person name="Haft D.H."/>
            <person name="Methe B."/>
            <person name="Sutton G."/>
            <person name="Nelson K.E."/>
        </authorList>
    </citation>
    <scope>NUCLEOTIDE SEQUENCE [LARGE SCALE GENOMIC DNA]</scope>
    <source>
        <strain evidence="2 3">DNF00853</strain>
    </source>
</reference>
<feature type="signal peptide" evidence="1">
    <location>
        <begin position="1"/>
        <end position="19"/>
    </location>
</feature>
<dbReference type="OrthoDB" id="9807854at2"/>
<dbReference type="Pfam" id="PF07396">
    <property type="entry name" value="Porin_O_P"/>
    <property type="match status" value="1"/>
</dbReference>
<dbReference type="InterPro" id="IPR010870">
    <property type="entry name" value="Porin_O/P"/>
</dbReference>
<evidence type="ECO:0000313" key="2">
    <source>
        <dbReference type="EMBL" id="KGF35206.1"/>
    </source>
</evidence>
<name>A0A095ZLD7_9BACT</name>
<dbReference type="SUPFAM" id="SSF56935">
    <property type="entry name" value="Porins"/>
    <property type="match status" value="1"/>
</dbReference>
<evidence type="ECO:0000313" key="3">
    <source>
        <dbReference type="Proteomes" id="UP000029556"/>
    </source>
</evidence>
<accession>A0A095ZLD7</accession>
<feature type="chain" id="PRO_5001922986" evidence="1">
    <location>
        <begin position="20"/>
        <end position="390"/>
    </location>
</feature>
<gene>
    <name evidence="2" type="ORF">HMPREF2137_04990</name>
</gene>
<dbReference type="RefSeq" id="WP_036872364.1">
    <property type="nucleotide sequence ID" value="NZ_JRNN01000054.1"/>
</dbReference>